<dbReference type="EMBL" id="CP003355">
    <property type="protein sequence ID" value="AHD05539.1"/>
    <property type="molecule type" value="Genomic_DNA"/>
</dbReference>
<gene>
    <name evidence="1" type="ORF">ERIC2_c17220</name>
</gene>
<accession>V9W6G9</accession>
<organism evidence="1 2">
    <name type="scientific">Paenibacillus larvae subsp. larvae DSM 25430</name>
    <dbReference type="NCBI Taxonomy" id="697284"/>
    <lineage>
        <taxon>Bacteria</taxon>
        <taxon>Bacillati</taxon>
        <taxon>Bacillota</taxon>
        <taxon>Bacilli</taxon>
        <taxon>Bacillales</taxon>
        <taxon>Paenibacillaceae</taxon>
        <taxon>Paenibacillus</taxon>
    </lineage>
</organism>
<proteinExistence type="predicted"/>
<reference evidence="1 2" key="1">
    <citation type="journal article" date="2014" name="PLoS ONE">
        <title>How to Kill the Honey Bee Larva: Genomic Potential and Virulence Mechanisms of Paenibacillus larvae.</title>
        <authorList>
            <person name="Djukic M."/>
            <person name="Brzuszkiewicz E."/>
            <person name="Funfhaus A."/>
            <person name="Voss J."/>
            <person name="Gollnow K."/>
            <person name="Poppinga L."/>
            <person name="Liesegang H."/>
            <person name="Garcia-Gonzalez E."/>
            <person name="Genersch E."/>
            <person name="Daniel R."/>
        </authorList>
    </citation>
    <scope>NUCLEOTIDE SEQUENCE [LARGE SCALE GENOMIC DNA]</scope>
    <source>
        <strain evidence="1 2">DSM 25430</strain>
    </source>
</reference>
<dbReference type="Proteomes" id="UP000029431">
    <property type="component" value="Chromosome"/>
</dbReference>
<dbReference type="HOGENOM" id="CLU_2718497_0_0_9"/>
<dbReference type="KEGG" id="plv:ERIC2_c17220"/>
<dbReference type="AlphaFoldDB" id="V9W6G9"/>
<evidence type="ECO:0000313" key="2">
    <source>
        <dbReference type="Proteomes" id="UP000029431"/>
    </source>
</evidence>
<evidence type="ECO:0000313" key="1">
    <source>
        <dbReference type="EMBL" id="AHD05539.1"/>
    </source>
</evidence>
<keyword evidence="2" id="KW-1185">Reference proteome</keyword>
<name>V9W6G9_9BACL</name>
<protein>
    <submittedName>
        <fullName evidence="1">Uncharacterized protein</fullName>
    </submittedName>
</protein>
<sequence length="72" mass="8300">MLYKEKSLSSWNLSTICWDSLQKSLILNSDLPPTCLLSKRGSFLPTWISLLSVFAMQSRCKSFETILNRQEN</sequence>